<reference evidence="2 3" key="1">
    <citation type="submission" date="2015-06" db="EMBL/GenBank/DDBJ databases">
        <title>Survival trade-offs in plant roots during colonization by closely related pathogenic and mutualistic fungi.</title>
        <authorList>
            <person name="Hacquard S."/>
            <person name="Kracher B."/>
            <person name="Hiruma K."/>
            <person name="Weinman A."/>
            <person name="Muench P."/>
            <person name="Garrido Oter R."/>
            <person name="Ver Loren van Themaat E."/>
            <person name="Dallerey J.-F."/>
            <person name="Damm U."/>
            <person name="Henrissat B."/>
            <person name="Lespinet O."/>
            <person name="Thon M."/>
            <person name="Kemen E."/>
            <person name="McHardy A.C."/>
            <person name="Schulze-Lefert P."/>
            <person name="O'Connell R.J."/>
        </authorList>
    </citation>
    <scope>NUCLEOTIDE SEQUENCE [LARGE SCALE GENOMIC DNA]</scope>
    <source>
        <strain evidence="2 3">MAFF 238704</strain>
    </source>
</reference>
<accession>A0A167DQA2</accession>
<evidence type="ECO:0000256" key="1">
    <source>
        <dbReference type="SAM" id="MobiDB-lite"/>
    </source>
</evidence>
<dbReference type="AlphaFoldDB" id="A0A167DQA2"/>
<dbReference type="EMBL" id="LFIW01000949">
    <property type="protein sequence ID" value="KZL84193.1"/>
    <property type="molecule type" value="Genomic_DNA"/>
</dbReference>
<sequence length="96" mass="10551">MFSRMVRVYGIRVGELAVHEGDSGPAQVPNKTKSRRSASPFVLPRTFGSSIEEQHPQRIISKAVCPMDSPGMSHMEIPIRTVRLPQLQSQLTPGGP</sequence>
<name>A0A167DQA2_COLIC</name>
<protein>
    <submittedName>
        <fullName evidence="2">Uncharacterized protein</fullName>
    </submittedName>
</protein>
<organism evidence="2 3">
    <name type="scientific">Colletotrichum incanum</name>
    <name type="common">Soybean anthracnose fungus</name>
    <dbReference type="NCBI Taxonomy" id="1573173"/>
    <lineage>
        <taxon>Eukaryota</taxon>
        <taxon>Fungi</taxon>
        <taxon>Dikarya</taxon>
        <taxon>Ascomycota</taxon>
        <taxon>Pezizomycotina</taxon>
        <taxon>Sordariomycetes</taxon>
        <taxon>Hypocreomycetidae</taxon>
        <taxon>Glomerellales</taxon>
        <taxon>Glomerellaceae</taxon>
        <taxon>Colletotrichum</taxon>
        <taxon>Colletotrichum spaethianum species complex</taxon>
    </lineage>
</organism>
<comment type="caution">
    <text evidence="2">The sequence shown here is derived from an EMBL/GenBank/DDBJ whole genome shotgun (WGS) entry which is preliminary data.</text>
</comment>
<dbReference type="Proteomes" id="UP000076584">
    <property type="component" value="Unassembled WGS sequence"/>
</dbReference>
<proteinExistence type="predicted"/>
<keyword evidence="3" id="KW-1185">Reference proteome</keyword>
<gene>
    <name evidence="2" type="ORF">CI238_02706</name>
</gene>
<feature type="region of interest" description="Disordered" evidence="1">
    <location>
        <begin position="20"/>
        <end position="40"/>
    </location>
</feature>
<evidence type="ECO:0000313" key="3">
    <source>
        <dbReference type="Proteomes" id="UP000076584"/>
    </source>
</evidence>
<evidence type="ECO:0000313" key="2">
    <source>
        <dbReference type="EMBL" id="KZL84193.1"/>
    </source>
</evidence>